<dbReference type="GO" id="GO:0005524">
    <property type="term" value="F:ATP binding"/>
    <property type="evidence" value="ECO:0007669"/>
    <property type="project" value="UniProtKB-UniRule"/>
</dbReference>
<dbReference type="GO" id="GO:0003677">
    <property type="term" value="F:DNA binding"/>
    <property type="evidence" value="ECO:0007669"/>
    <property type="project" value="InterPro"/>
</dbReference>
<dbReference type="EMBL" id="LROS01000055">
    <property type="protein sequence ID" value="OBR90694.1"/>
    <property type="molecule type" value="Genomic_DNA"/>
</dbReference>
<dbReference type="PANTHER" id="PTHR22683:SF1">
    <property type="entry name" value="TYPE VII SECRETION SYSTEM PROTEIN ESSC"/>
    <property type="match status" value="1"/>
</dbReference>
<keyword evidence="7" id="KW-1185">Reference proteome</keyword>
<dbReference type="Gene3D" id="3.40.50.300">
    <property type="entry name" value="P-loop containing nucleotide triphosphate hydrolases"/>
    <property type="match status" value="1"/>
</dbReference>
<dbReference type="Pfam" id="PF01580">
    <property type="entry name" value="FtsK_SpoIIIE"/>
    <property type="match status" value="1"/>
</dbReference>
<keyword evidence="2 3" id="KW-0067">ATP-binding</keyword>
<organism evidence="6 7">
    <name type="scientific">Clostridium ragsdalei P11</name>
    <dbReference type="NCBI Taxonomy" id="1353534"/>
    <lineage>
        <taxon>Bacteria</taxon>
        <taxon>Bacillati</taxon>
        <taxon>Bacillota</taxon>
        <taxon>Clostridia</taxon>
        <taxon>Eubacteriales</taxon>
        <taxon>Clostridiaceae</taxon>
        <taxon>Clostridium</taxon>
    </lineage>
</organism>
<evidence type="ECO:0000256" key="4">
    <source>
        <dbReference type="SAM" id="MobiDB-lite"/>
    </source>
</evidence>
<evidence type="ECO:0000256" key="2">
    <source>
        <dbReference type="ARBA" id="ARBA00022840"/>
    </source>
</evidence>
<comment type="caution">
    <text evidence="6">The sequence shown here is derived from an EMBL/GenBank/DDBJ whole genome shotgun (WGS) entry which is preliminary data.</text>
</comment>
<feature type="binding site" evidence="3">
    <location>
        <begin position="145"/>
        <end position="152"/>
    </location>
    <ligand>
        <name>ATP</name>
        <dbReference type="ChEBI" id="CHEBI:30616"/>
    </ligand>
</feature>
<evidence type="ECO:0000313" key="7">
    <source>
        <dbReference type="Proteomes" id="UP000093954"/>
    </source>
</evidence>
<dbReference type="RefSeq" id="WP_065079421.1">
    <property type="nucleotide sequence ID" value="NZ_LROS01000055.1"/>
</dbReference>
<dbReference type="PROSITE" id="PS50901">
    <property type="entry name" value="FTSK"/>
    <property type="match status" value="1"/>
</dbReference>
<dbReference type="InterPro" id="IPR050206">
    <property type="entry name" value="FtsK/SpoIIIE/SftA"/>
</dbReference>
<keyword evidence="1 3" id="KW-0547">Nucleotide-binding</keyword>
<evidence type="ECO:0000313" key="6">
    <source>
        <dbReference type="EMBL" id="OBR90694.1"/>
    </source>
</evidence>
<dbReference type="Proteomes" id="UP000093954">
    <property type="component" value="Unassembled WGS sequence"/>
</dbReference>
<dbReference type="AlphaFoldDB" id="A0A1A6AKU0"/>
<accession>A0A1A6AKU0</accession>
<dbReference type="PANTHER" id="PTHR22683">
    <property type="entry name" value="SPORULATION PROTEIN RELATED"/>
    <property type="match status" value="1"/>
</dbReference>
<gene>
    <name evidence="6" type="primary">spoIIIE_2</name>
    <name evidence="6" type="ORF">CLRAG_33420</name>
</gene>
<evidence type="ECO:0000259" key="5">
    <source>
        <dbReference type="PROSITE" id="PS50901"/>
    </source>
</evidence>
<evidence type="ECO:0000256" key="1">
    <source>
        <dbReference type="ARBA" id="ARBA00022741"/>
    </source>
</evidence>
<feature type="compositionally biased region" description="Basic and acidic residues" evidence="4">
    <location>
        <begin position="394"/>
        <end position="406"/>
    </location>
</feature>
<evidence type="ECO:0000256" key="3">
    <source>
        <dbReference type="PROSITE-ProRule" id="PRU00289"/>
    </source>
</evidence>
<sequence>MFVEMGLIGGGWYCYDRIKNKDIYYVKSKIKKMFEKNNIGYYPIYKVNRKLPWGYEVLITLGEHGFNKLNNLQDEIQTSIGYPIIIEQSLNYELGIIKVIVNQPDTETVFVPVKVKPYEIFVSLNNTNQNLIVNLQKFPHVLVSGQTGCGKTEEIRSILTNSIYFHTARDLNLYFADLSDMCDFDIFKNCKQTKGYVKNINDSLKLFEYLDHMYTKRLNIFEKNNCKNIQEYNSRFYGKRMAYNFIVLDEFADYFPTTKLDKNYEQKVLCYNYLKEFSRKFRKVGSFLIIGIQRPDTTVLDPNLRSCLCTKLGFSQNSDASSLTVCDTAELTNIENRKGLLMYGNKREWFYSLAIDDNLIKENIKNSILENRSSYTDYNKFLNTNNNVVPMKTKKCEKDDNPGIKKDRPKTKIKLKVKKNVK</sequence>
<proteinExistence type="predicted"/>
<feature type="domain" description="FtsK" evidence="5">
    <location>
        <begin position="128"/>
        <end position="323"/>
    </location>
</feature>
<protein>
    <submittedName>
        <fullName evidence="6">DNA translocase SpoIIIE</fullName>
    </submittedName>
</protein>
<reference evidence="6 7" key="1">
    <citation type="journal article" date="2012" name="Front. Microbiol.">
        <title>Draft Genome Sequence of the Virulent Strain 01-B526 of the Fish Pathogen Aeromonas salmonicida.</title>
        <authorList>
            <person name="Charette S.J."/>
            <person name="Brochu F."/>
            <person name="Boyle B."/>
            <person name="Filion G."/>
            <person name="Tanaka K.H."/>
            <person name="Derome N."/>
        </authorList>
    </citation>
    <scope>NUCLEOTIDE SEQUENCE [LARGE SCALE GENOMIC DNA]</scope>
    <source>
        <strain evidence="6 7">P11</strain>
    </source>
</reference>
<dbReference type="InterPro" id="IPR027417">
    <property type="entry name" value="P-loop_NTPase"/>
</dbReference>
<feature type="region of interest" description="Disordered" evidence="4">
    <location>
        <begin position="394"/>
        <end position="422"/>
    </location>
</feature>
<dbReference type="SUPFAM" id="SSF52540">
    <property type="entry name" value="P-loop containing nucleoside triphosphate hydrolases"/>
    <property type="match status" value="1"/>
</dbReference>
<dbReference type="InterPro" id="IPR002543">
    <property type="entry name" value="FtsK_dom"/>
</dbReference>
<feature type="compositionally biased region" description="Basic residues" evidence="4">
    <location>
        <begin position="407"/>
        <end position="422"/>
    </location>
</feature>
<name>A0A1A6AKU0_9CLOT</name>
<dbReference type="PATRIC" id="fig|1353534.3.peg.3403"/>